<dbReference type="EMBL" id="JANRMI010000002">
    <property type="protein sequence ID" value="MDG0815853.1"/>
    <property type="molecule type" value="Genomic_DNA"/>
</dbReference>
<evidence type="ECO:0000256" key="2">
    <source>
        <dbReference type="HAMAP-Rule" id="MF_00163"/>
    </source>
</evidence>
<accession>A0ABT6DL53</accession>
<dbReference type="Pfam" id="PF01327">
    <property type="entry name" value="Pep_deformylase"/>
    <property type="match status" value="1"/>
</dbReference>
<evidence type="ECO:0000256" key="1">
    <source>
        <dbReference type="ARBA" id="ARBA00010759"/>
    </source>
</evidence>
<dbReference type="NCBIfam" id="NF001159">
    <property type="entry name" value="PRK00150.1-3"/>
    <property type="match status" value="1"/>
</dbReference>
<dbReference type="SUPFAM" id="SSF56420">
    <property type="entry name" value="Peptide deformylase"/>
    <property type="match status" value="1"/>
</dbReference>
<keyword evidence="2" id="KW-0648">Protein biosynthesis</keyword>
<dbReference type="HAMAP" id="MF_00163">
    <property type="entry name" value="Pep_deformylase"/>
    <property type="match status" value="1"/>
</dbReference>
<protein>
    <recommendedName>
        <fullName evidence="2">Peptide deformylase</fullName>
        <shortName evidence="2">PDF</shortName>
        <ecNumber evidence="2">3.5.1.88</ecNumber>
    </recommendedName>
    <alternativeName>
        <fullName evidence="2">Polypeptide deformylase</fullName>
    </alternativeName>
</protein>
<evidence type="ECO:0000313" key="4">
    <source>
        <dbReference type="EMBL" id="MDG0815853.1"/>
    </source>
</evidence>
<proteinExistence type="inferred from homology"/>
<reference evidence="4" key="1">
    <citation type="submission" date="2022-08" db="EMBL/GenBank/DDBJ databases">
        <title>Novel Bdellovibrio Species Isolated from Svalbard: Designation Bdellovibrio svalbardensis.</title>
        <authorList>
            <person name="Mitchell R.J."/>
            <person name="Choi S.Y."/>
        </authorList>
    </citation>
    <scope>NUCLEOTIDE SEQUENCE</scope>
    <source>
        <strain evidence="4">PAP01</strain>
    </source>
</reference>
<comment type="cofactor">
    <cofactor evidence="2">
        <name>Fe(2+)</name>
        <dbReference type="ChEBI" id="CHEBI:29033"/>
    </cofactor>
    <text evidence="2">Binds 1 Fe(2+) ion.</text>
</comment>
<feature type="compositionally biased region" description="Basic and acidic residues" evidence="3">
    <location>
        <begin position="184"/>
        <end position="205"/>
    </location>
</feature>
<keyword evidence="2" id="KW-0408">Iron</keyword>
<comment type="similarity">
    <text evidence="1 2">Belongs to the polypeptide deformylase family.</text>
</comment>
<keyword evidence="2 4" id="KW-0378">Hydrolase</keyword>
<evidence type="ECO:0000313" key="5">
    <source>
        <dbReference type="Proteomes" id="UP001152321"/>
    </source>
</evidence>
<feature type="binding site" evidence="2">
    <location>
        <position position="150"/>
    </location>
    <ligand>
        <name>Fe cation</name>
        <dbReference type="ChEBI" id="CHEBI:24875"/>
    </ligand>
</feature>
<sequence>MIMKILTFPDPRLREVSKKVETFGPHLQKLADDMIETMYDAHGIGLAAPQVGELIRMVVIDTRPKDDKGRRYKDEEMSELEASVKQPLILINPEIVKGEGKTTYDEGCLSVPGYFETVERNVVVELKAFDVNGKEFRVKSDGLLGICMQHELDHLEGTLFIDHLSFVKSNKIKNQIKKHGYPPKKTEEGEEGEKSKSSDSEKLEV</sequence>
<dbReference type="Gene3D" id="3.90.45.10">
    <property type="entry name" value="Peptide deformylase"/>
    <property type="match status" value="1"/>
</dbReference>
<feature type="active site" evidence="2">
    <location>
        <position position="151"/>
    </location>
</feature>
<feature type="binding site" evidence="2">
    <location>
        <position position="154"/>
    </location>
    <ligand>
        <name>Fe cation</name>
        <dbReference type="ChEBI" id="CHEBI:24875"/>
    </ligand>
</feature>
<dbReference type="PRINTS" id="PR01576">
    <property type="entry name" value="PDEFORMYLASE"/>
</dbReference>
<dbReference type="GO" id="GO:0042586">
    <property type="term" value="F:peptide deformylase activity"/>
    <property type="evidence" value="ECO:0007669"/>
    <property type="project" value="UniProtKB-EC"/>
</dbReference>
<gene>
    <name evidence="2 4" type="primary">def</name>
    <name evidence="4" type="ORF">NWE73_05740</name>
</gene>
<dbReference type="NCBIfam" id="TIGR00079">
    <property type="entry name" value="pept_deformyl"/>
    <property type="match status" value="1"/>
</dbReference>
<dbReference type="Proteomes" id="UP001152321">
    <property type="component" value="Unassembled WGS sequence"/>
</dbReference>
<dbReference type="PIRSF" id="PIRSF004749">
    <property type="entry name" value="Pep_def"/>
    <property type="match status" value="1"/>
</dbReference>
<comment type="catalytic activity">
    <reaction evidence="2">
        <text>N-terminal N-formyl-L-methionyl-[peptide] + H2O = N-terminal L-methionyl-[peptide] + formate</text>
        <dbReference type="Rhea" id="RHEA:24420"/>
        <dbReference type="Rhea" id="RHEA-COMP:10639"/>
        <dbReference type="Rhea" id="RHEA-COMP:10640"/>
        <dbReference type="ChEBI" id="CHEBI:15377"/>
        <dbReference type="ChEBI" id="CHEBI:15740"/>
        <dbReference type="ChEBI" id="CHEBI:49298"/>
        <dbReference type="ChEBI" id="CHEBI:64731"/>
        <dbReference type="EC" id="3.5.1.88"/>
    </reaction>
</comment>
<organism evidence="4 5">
    <name type="scientific">Bdellovibrio svalbardensis</name>
    <dbReference type="NCBI Taxonomy" id="2972972"/>
    <lineage>
        <taxon>Bacteria</taxon>
        <taxon>Pseudomonadati</taxon>
        <taxon>Bdellovibrionota</taxon>
        <taxon>Bdellovibrionia</taxon>
        <taxon>Bdellovibrionales</taxon>
        <taxon>Pseudobdellovibrionaceae</taxon>
        <taxon>Bdellovibrio</taxon>
    </lineage>
</organism>
<evidence type="ECO:0000256" key="3">
    <source>
        <dbReference type="SAM" id="MobiDB-lite"/>
    </source>
</evidence>
<keyword evidence="2" id="KW-0479">Metal-binding</keyword>
<dbReference type="RefSeq" id="WP_277577332.1">
    <property type="nucleotide sequence ID" value="NZ_JANRMI010000002.1"/>
</dbReference>
<dbReference type="CDD" id="cd00487">
    <property type="entry name" value="Pep_deformylase"/>
    <property type="match status" value="1"/>
</dbReference>
<dbReference type="PANTHER" id="PTHR10458">
    <property type="entry name" value="PEPTIDE DEFORMYLASE"/>
    <property type="match status" value="1"/>
</dbReference>
<keyword evidence="5" id="KW-1185">Reference proteome</keyword>
<feature type="region of interest" description="Disordered" evidence="3">
    <location>
        <begin position="177"/>
        <end position="205"/>
    </location>
</feature>
<dbReference type="EC" id="3.5.1.88" evidence="2"/>
<dbReference type="PANTHER" id="PTHR10458:SF22">
    <property type="entry name" value="PEPTIDE DEFORMYLASE"/>
    <property type="match status" value="1"/>
</dbReference>
<feature type="binding site" evidence="2">
    <location>
        <position position="108"/>
    </location>
    <ligand>
        <name>Fe cation</name>
        <dbReference type="ChEBI" id="CHEBI:24875"/>
    </ligand>
</feature>
<comment type="caution">
    <text evidence="4">The sequence shown here is derived from an EMBL/GenBank/DDBJ whole genome shotgun (WGS) entry which is preliminary data.</text>
</comment>
<dbReference type="InterPro" id="IPR036821">
    <property type="entry name" value="Peptide_deformylase_sf"/>
</dbReference>
<dbReference type="InterPro" id="IPR023635">
    <property type="entry name" value="Peptide_deformylase"/>
</dbReference>
<comment type="function">
    <text evidence="2">Removes the formyl group from the N-terminal Met of newly synthesized proteins. Requires at least a dipeptide for an efficient rate of reaction. N-terminal L-methionine is a prerequisite for activity but the enzyme has broad specificity at other positions.</text>
</comment>
<name>A0ABT6DL53_9BACT</name>